<comment type="caution">
    <text evidence="1">The sequence shown here is derived from an EMBL/GenBank/DDBJ whole genome shotgun (WGS) entry which is preliminary data.</text>
</comment>
<accession>A0ABX1TLV2</accession>
<protein>
    <submittedName>
        <fullName evidence="1">Uncharacterized protein</fullName>
    </submittedName>
</protein>
<dbReference type="Proteomes" id="UP000760480">
    <property type="component" value="Unassembled WGS sequence"/>
</dbReference>
<organism evidence="1 2">
    <name type="scientific">Candidatus Competibacter phosphatis</name>
    <dbReference type="NCBI Taxonomy" id="221280"/>
    <lineage>
        <taxon>Bacteria</taxon>
        <taxon>Pseudomonadati</taxon>
        <taxon>Pseudomonadota</taxon>
        <taxon>Gammaproteobacteria</taxon>
        <taxon>Candidatus Competibacteraceae</taxon>
        <taxon>Candidatus Competibacter</taxon>
    </lineage>
</organism>
<keyword evidence="2" id="KW-1185">Reference proteome</keyword>
<dbReference type="Pfam" id="PF04392">
    <property type="entry name" value="ABC_sub_bind"/>
    <property type="match status" value="1"/>
</dbReference>
<evidence type="ECO:0000313" key="2">
    <source>
        <dbReference type="Proteomes" id="UP000760480"/>
    </source>
</evidence>
<evidence type="ECO:0000313" key="1">
    <source>
        <dbReference type="EMBL" id="NMQ19415.1"/>
    </source>
</evidence>
<dbReference type="RefSeq" id="WP_169248670.1">
    <property type="nucleotide sequence ID" value="NZ_SPMZ01000026.1"/>
</dbReference>
<reference evidence="1 2" key="1">
    <citation type="submission" date="2019-03" db="EMBL/GenBank/DDBJ databases">
        <title>Metabolic reconstructions from genomes of highly enriched 'Candidatus Accumulibacter' and 'Candidatus Competibacter' bioreactor populations.</title>
        <authorList>
            <person name="Annavajhala M.K."/>
            <person name="Welles L."/>
            <person name="Abbas B."/>
            <person name="Sorokin D."/>
            <person name="Park H."/>
            <person name="Van Loosdrecht M."/>
            <person name="Chandran K."/>
        </authorList>
    </citation>
    <scope>NUCLEOTIDE SEQUENCE [LARGE SCALE GENOMIC DNA]</scope>
    <source>
        <strain evidence="1 2">SBR_G</strain>
    </source>
</reference>
<sequence>MQRLTKAKDIDLLLAVGTQAGQDFANNKHTTPTMVLTASDPISSGIIKSIEDSGFENVHATIDPKRYERQIRIFHEIVNFKNLGMFF</sequence>
<dbReference type="Gene3D" id="3.40.50.2300">
    <property type="match status" value="2"/>
</dbReference>
<proteinExistence type="predicted"/>
<dbReference type="InterPro" id="IPR007487">
    <property type="entry name" value="ABC_transpt-TYRBP-like"/>
</dbReference>
<gene>
    <name evidence="1" type="ORF">E4P82_09540</name>
</gene>
<name>A0ABX1TLV2_9GAMM</name>
<dbReference type="EMBL" id="SPMZ01000026">
    <property type="protein sequence ID" value="NMQ19415.1"/>
    <property type="molecule type" value="Genomic_DNA"/>
</dbReference>